<dbReference type="GO" id="GO:0006508">
    <property type="term" value="P:proteolysis"/>
    <property type="evidence" value="ECO:0007669"/>
    <property type="project" value="UniProtKB-KW"/>
</dbReference>
<reference evidence="8" key="1">
    <citation type="submission" date="2020-12" db="EMBL/GenBank/DDBJ databases">
        <title>Geomonas sp. Red875, isolated from river sediment.</title>
        <authorList>
            <person name="Xu Z."/>
            <person name="Zhang Z."/>
            <person name="Masuda Y."/>
            <person name="Itoh H."/>
            <person name="Senoo K."/>
        </authorList>
    </citation>
    <scope>NUCLEOTIDE SEQUENCE</scope>
    <source>
        <strain evidence="8">Red875</strain>
    </source>
</reference>
<evidence type="ECO:0000256" key="2">
    <source>
        <dbReference type="ARBA" id="ARBA00022670"/>
    </source>
</evidence>
<keyword evidence="4 5" id="KW-0720">Serine protease</keyword>
<comment type="similarity">
    <text evidence="1 5">Belongs to the peptidase S8 family.</text>
</comment>
<evidence type="ECO:0000256" key="6">
    <source>
        <dbReference type="SAM" id="MobiDB-lite"/>
    </source>
</evidence>
<gene>
    <name evidence="8" type="ORF">JFN93_12075</name>
</gene>
<feature type="active site" description="Charge relay system" evidence="5">
    <location>
        <position position="290"/>
    </location>
</feature>
<evidence type="ECO:0000256" key="3">
    <source>
        <dbReference type="ARBA" id="ARBA00022801"/>
    </source>
</evidence>
<keyword evidence="9" id="KW-1185">Reference proteome</keyword>
<evidence type="ECO:0000256" key="4">
    <source>
        <dbReference type="ARBA" id="ARBA00022825"/>
    </source>
</evidence>
<evidence type="ECO:0000313" key="8">
    <source>
        <dbReference type="EMBL" id="MBJ6725448.1"/>
    </source>
</evidence>
<feature type="domain" description="Peptidase S8/S53" evidence="7">
    <location>
        <begin position="252"/>
        <end position="563"/>
    </location>
</feature>
<name>A0A8J7IPG4_9BACT</name>
<evidence type="ECO:0000256" key="1">
    <source>
        <dbReference type="ARBA" id="ARBA00011073"/>
    </source>
</evidence>
<dbReference type="AlphaFoldDB" id="A0A8J7IPG4"/>
<dbReference type="PANTHER" id="PTHR43806:SF11">
    <property type="entry name" value="CEREVISIN-RELATED"/>
    <property type="match status" value="1"/>
</dbReference>
<evidence type="ECO:0000313" key="9">
    <source>
        <dbReference type="Proteomes" id="UP000636888"/>
    </source>
</evidence>
<feature type="region of interest" description="Disordered" evidence="6">
    <location>
        <begin position="1"/>
        <end position="34"/>
    </location>
</feature>
<feature type="active site" description="Charge relay system" evidence="5">
    <location>
        <position position="258"/>
    </location>
</feature>
<dbReference type="PANTHER" id="PTHR43806">
    <property type="entry name" value="PEPTIDASE S8"/>
    <property type="match status" value="1"/>
</dbReference>
<dbReference type="PROSITE" id="PS00136">
    <property type="entry name" value="SUBTILASE_ASP"/>
    <property type="match status" value="1"/>
</dbReference>
<evidence type="ECO:0000259" key="7">
    <source>
        <dbReference type="Pfam" id="PF00082"/>
    </source>
</evidence>
<accession>A0A8J7IPG4</accession>
<dbReference type="InterPro" id="IPR023827">
    <property type="entry name" value="Peptidase_S8_Asp-AS"/>
</dbReference>
<evidence type="ECO:0000256" key="5">
    <source>
        <dbReference type="PROSITE-ProRule" id="PRU01240"/>
    </source>
</evidence>
<feature type="active site" description="Charge relay system" evidence="5">
    <location>
        <position position="524"/>
    </location>
</feature>
<dbReference type="InterPro" id="IPR000209">
    <property type="entry name" value="Peptidase_S8/S53_dom"/>
</dbReference>
<organism evidence="8 9">
    <name type="scientific">Geomesophilobacter sediminis</name>
    <dbReference type="NCBI Taxonomy" id="2798584"/>
    <lineage>
        <taxon>Bacteria</taxon>
        <taxon>Pseudomonadati</taxon>
        <taxon>Thermodesulfobacteriota</taxon>
        <taxon>Desulfuromonadia</taxon>
        <taxon>Geobacterales</taxon>
        <taxon>Geobacteraceae</taxon>
        <taxon>Geomesophilobacter</taxon>
    </lineage>
</organism>
<comment type="caution">
    <text evidence="8">The sequence shown here is derived from an EMBL/GenBank/DDBJ whole genome shotgun (WGS) entry which is preliminary data.</text>
</comment>
<dbReference type="EMBL" id="JAEMHM010000009">
    <property type="protein sequence ID" value="MBJ6725448.1"/>
    <property type="molecule type" value="Genomic_DNA"/>
</dbReference>
<dbReference type="InterPro" id="IPR050131">
    <property type="entry name" value="Peptidase_S8_subtilisin-like"/>
</dbReference>
<dbReference type="GO" id="GO:0004252">
    <property type="term" value="F:serine-type endopeptidase activity"/>
    <property type="evidence" value="ECO:0007669"/>
    <property type="project" value="UniProtKB-UniRule"/>
</dbReference>
<dbReference type="Proteomes" id="UP000636888">
    <property type="component" value="Unassembled WGS sequence"/>
</dbReference>
<dbReference type="PROSITE" id="PS51892">
    <property type="entry name" value="SUBTILASE"/>
    <property type="match status" value="1"/>
</dbReference>
<protein>
    <submittedName>
        <fullName evidence="8">S8 family peptidase</fullName>
    </submittedName>
</protein>
<dbReference type="CDD" id="cd04847">
    <property type="entry name" value="Peptidases_S8_Subtilisin_like_2"/>
    <property type="match status" value="1"/>
</dbReference>
<dbReference type="InterPro" id="IPR034074">
    <property type="entry name" value="Y4bN_pept_dom"/>
</dbReference>
<dbReference type="InterPro" id="IPR036852">
    <property type="entry name" value="Peptidase_S8/S53_dom_sf"/>
</dbReference>
<dbReference type="Pfam" id="PF00082">
    <property type="entry name" value="Peptidase_S8"/>
    <property type="match status" value="1"/>
</dbReference>
<keyword evidence="2 5" id="KW-0645">Protease</keyword>
<sequence>MPYPHLTLQREAPTPEKRPRRGFPGPPPADPAAHGRALRARLAEAVTQVETDLGGFDDRLLFKFEVQKGFDPDDLQKVSNEIEIVSQEGEQVVVAFVSAGALRSFEARLSTLARGEKPVYVNVLYALNSLNGWLPEDRTGWALTRDGFPEGDSFALDVELWPIEDNNDERELLINSFNDWLTENEIRRLDSVRQPGIIVYRVRCNREQAENLLRHRDVRTVDLPPSYRLSIQILQTNIQELTPPPSPPEDSPRVAVLDSGIVSNHPLLGPAVGAERSFIDAHGPSDTHGHGTNVAGIAVYGDVAAAITNDAFTPNFWVCSGRVLDGNGETDAGFIENQIIDAVRYFHDEYDCRVYNVSIGDLNKPYLGGHIRSFSQILDLLARELDVLFVVSTGNVSIDEMDALSWKQQYPAYLTRDQWAIIEPAPALNVLTVGSLARYDQNVRMLRWPDDPGELPIARHGQPSPFTRRGPSVGGAIKPDLVAYGGNWAFNTRGNNVSAQHLGVVTTNRTFTEDGLFKQACGTSFATPYITYLAGKVLCENPTASQNLLRALLIAHARVPEGSEGLFPEKEAIRSILGYGAVDAAALCRSRDNHVTMIVEGTLEDKRHHFYEVPIPEDFLSQGKRDRELTVALAYAAPVRSTRVAYKATRVEFRVVAAPDLDHVATMFNRATSAEDYQSIPEIGNASLGPTMRSKGTVQGDTWTFKQFNTRSKLVTNRLFIVVTRNDFGWGSNVTATHEQYALAVSLSDRANQNARLYAQVQARLQTRVRVRQ</sequence>
<dbReference type="SUPFAM" id="SSF52743">
    <property type="entry name" value="Subtilisin-like"/>
    <property type="match status" value="1"/>
</dbReference>
<dbReference type="PRINTS" id="PR00723">
    <property type="entry name" value="SUBTILISIN"/>
</dbReference>
<dbReference type="InterPro" id="IPR015500">
    <property type="entry name" value="Peptidase_S8_subtilisin-rel"/>
</dbReference>
<dbReference type="Gene3D" id="3.40.50.200">
    <property type="entry name" value="Peptidase S8/S53 domain"/>
    <property type="match status" value="1"/>
</dbReference>
<keyword evidence="3 5" id="KW-0378">Hydrolase</keyword>
<proteinExistence type="inferred from homology"/>
<dbReference type="RefSeq" id="WP_199384340.1">
    <property type="nucleotide sequence ID" value="NZ_JAEMHM010000009.1"/>
</dbReference>